<reference evidence="3 4" key="1">
    <citation type="submission" date="2016-10" db="EMBL/GenBank/DDBJ databases">
        <authorList>
            <person name="de Groot N.N."/>
        </authorList>
    </citation>
    <scope>NUCLEOTIDE SEQUENCE [LARGE SCALE GENOMIC DNA]</scope>
    <source>
        <strain evidence="3 4">CGMCC 1.5382</strain>
    </source>
</reference>
<evidence type="ECO:0000313" key="3">
    <source>
        <dbReference type="EMBL" id="SDK03768.1"/>
    </source>
</evidence>
<sequence length="493" mass="51486">MKTFTAPPGRALPAGPNPGAGPGTNPGVDPGGANPGVDPGPLTPAAVHLEELGALIDDVTAIDKAMAVQAAARVVAIDAARVCSERELDGSAFSPALTRRSLVAELACALRIPESTALSLLESSRALVHDLPDTLAALAAGRIGYRQAITLVNETAGLPEAAARQLEQEALPSAGRLTASQFERKTRKLRERIHPESITARHVRSVADRAVRFDPARDGMGWLSAYLPASDALGIYGQVTDRAIALQGPDEPRTLTQLRADVFRDLLLQTGCAETGCTQAGCTQAGCTEAGGTEPGCTETAGTAGSLGGLRPNLIVTVPMLTLLGVTEEPGSLDGYGPIDPDTARALAAKCPSAVRILTHPETGAVLSVGRDRYTIPASLRTMLQVRDGTCRHPGCSRAASRSDIDHGLDWAFGGRTDHNNLAHLCPVSHALKHEAGWKVSQAKDGTGTLTWTTPTGHTYVTESETIIGTAISAELRQKATRTDEGSSEEQPS</sequence>
<dbReference type="Proteomes" id="UP000198701">
    <property type="component" value="Unassembled WGS sequence"/>
</dbReference>
<dbReference type="AlphaFoldDB" id="A0A1G8YLV9"/>
<dbReference type="InterPro" id="IPR003615">
    <property type="entry name" value="HNH_nuc"/>
</dbReference>
<dbReference type="RefSeq" id="WP_143006456.1">
    <property type="nucleotide sequence ID" value="NZ_FNFU01000002.1"/>
</dbReference>
<dbReference type="EMBL" id="FNFU01000002">
    <property type="protein sequence ID" value="SDK03768.1"/>
    <property type="molecule type" value="Genomic_DNA"/>
</dbReference>
<dbReference type="STRING" id="386301.SAMN05216282_102205"/>
<organism evidence="3 4">
    <name type="scientific">Cryobacterium psychrotolerans</name>
    <dbReference type="NCBI Taxonomy" id="386301"/>
    <lineage>
        <taxon>Bacteria</taxon>
        <taxon>Bacillati</taxon>
        <taxon>Actinomycetota</taxon>
        <taxon>Actinomycetes</taxon>
        <taxon>Micrococcales</taxon>
        <taxon>Microbacteriaceae</taxon>
        <taxon>Cryobacterium</taxon>
    </lineage>
</organism>
<feature type="compositionally biased region" description="Gly residues" evidence="1">
    <location>
        <begin position="18"/>
        <end position="34"/>
    </location>
</feature>
<name>A0A1G8YLV9_9MICO</name>
<protein>
    <recommendedName>
        <fullName evidence="2">DUF222 domain-containing protein</fullName>
    </recommendedName>
</protein>
<evidence type="ECO:0000313" key="4">
    <source>
        <dbReference type="Proteomes" id="UP000198701"/>
    </source>
</evidence>
<feature type="domain" description="DUF222" evidence="2">
    <location>
        <begin position="71"/>
        <end position="388"/>
    </location>
</feature>
<dbReference type="CDD" id="cd00085">
    <property type="entry name" value="HNHc"/>
    <property type="match status" value="1"/>
</dbReference>
<dbReference type="InterPro" id="IPR003870">
    <property type="entry name" value="DUF222"/>
</dbReference>
<gene>
    <name evidence="3" type="ORF">SAMN05216282_102205</name>
</gene>
<proteinExistence type="predicted"/>
<evidence type="ECO:0000259" key="2">
    <source>
        <dbReference type="Pfam" id="PF02720"/>
    </source>
</evidence>
<feature type="region of interest" description="Disordered" evidence="1">
    <location>
        <begin position="1"/>
        <end position="43"/>
    </location>
</feature>
<keyword evidence="4" id="KW-1185">Reference proteome</keyword>
<accession>A0A1G8YLV9</accession>
<evidence type="ECO:0000256" key="1">
    <source>
        <dbReference type="SAM" id="MobiDB-lite"/>
    </source>
</evidence>
<feature type="compositionally biased region" description="Low complexity" evidence="1">
    <location>
        <begin position="1"/>
        <end position="14"/>
    </location>
</feature>
<dbReference type="Pfam" id="PF02720">
    <property type="entry name" value="DUF222"/>
    <property type="match status" value="1"/>
</dbReference>